<comment type="caution">
    <text evidence="2">The sequence shown here is derived from an EMBL/GenBank/DDBJ whole genome shotgun (WGS) entry which is preliminary data.</text>
</comment>
<proteinExistence type="predicted"/>
<dbReference type="EMBL" id="MRUL01000002">
    <property type="protein sequence ID" value="OON41335.1"/>
    <property type="molecule type" value="Genomic_DNA"/>
</dbReference>
<name>A0A1S8YR54_9GAMM</name>
<evidence type="ECO:0000313" key="2">
    <source>
        <dbReference type="EMBL" id="OON41335.1"/>
    </source>
</evidence>
<dbReference type="Gene3D" id="1.10.10.10">
    <property type="entry name" value="Winged helix-like DNA-binding domain superfamily/Winged helix DNA-binding domain"/>
    <property type="match status" value="1"/>
</dbReference>
<sequence length="240" mass="27416">MTPSEKKLFEIVLDGQGSKENIIHEIWVKNGTVVGESSYHQLIKNLRRKLKLAGLSCSMIKTIPRYGVVFVNYDQGSIAESNSSDDERRVGDASEELTVYIEEAELAKCDNELILPDDENEEKKSPHSVKPDDEVKIKKVPYKLAFIVFVLALLWPLVFLVHKSSLTTFPFDITVENVKFHFLTSEQMSQKNFNEIKRNVPSGVKDVYIASNGPKVWIAKCNKEISQKDSQCQYEYFSIY</sequence>
<gene>
    <name evidence="2" type="ORF">BTJ39_05065</name>
</gene>
<dbReference type="GO" id="GO:0003677">
    <property type="term" value="F:DNA binding"/>
    <property type="evidence" value="ECO:0007669"/>
    <property type="project" value="InterPro"/>
</dbReference>
<dbReference type="InterPro" id="IPR016032">
    <property type="entry name" value="Sig_transdc_resp-reg_C-effctor"/>
</dbReference>
<dbReference type="AlphaFoldDB" id="A0A1S8YR54"/>
<evidence type="ECO:0000256" key="1">
    <source>
        <dbReference type="SAM" id="Phobius"/>
    </source>
</evidence>
<keyword evidence="1" id="KW-1133">Transmembrane helix</keyword>
<accession>A0A1S8YR54</accession>
<dbReference type="Proteomes" id="UP000190667">
    <property type="component" value="Unassembled WGS sequence"/>
</dbReference>
<keyword evidence="3" id="KW-1185">Reference proteome</keyword>
<protein>
    <recommendedName>
        <fullName evidence="4">OmpR/PhoB-type domain-containing protein</fullName>
    </recommendedName>
</protein>
<organism evidence="2 3">
    <name type="scientific">Izhakiella australiensis</name>
    <dbReference type="NCBI Taxonomy" id="1926881"/>
    <lineage>
        <taxon>Bacteria</taxon>
        <taxon>Pseudomonadati</taxon>
        <taxon>Pseudomonadota</taxon>
        <taxon>Gammaproteobacteria</taxon>
        <taxon>Enterobacterales</taxon>
        <taxon>Erwiniaceae</taxon>
        <taxon>Izhakiella</taxon>
    </lineage>
</organism>
<reference evidence="2 3" key="1">
    <citation type="submission" date="2016-12" db="EMBL/GenBank/DDBJ databases">
        <title>Izhakiella australiana sp. nov. of genus Izhakiella isolated from Australian desert.</title>
        <authorList>
            <person name="Ji M."/>
        </authorList>
    </citation>
    <scope>NUCLEOTIDE SEQUENCE [LARGE SCALE GENOMIC DNA]</scope>
    <source>
        <strain evidence="2 3">D4N98</strain>
    </source>
</reference>
<dbReference type="SUPFAM" id="SSF46894">
    <property type="entry name" value="C-terminal effector domain of the bipartite response regulators"/>
    <property type="match status" value="1"/>
</dbReference>
<keyword evidence="1" id="KW-0812">Transmembrane</keyword>
<dbReference type="STRING" id="1926881.BTJ39_05065"/>
<evidence type="ECO:0008006" key="4">
    <source>
        <dbReference type="Google" id="ProtNLM"/>
    </source>
</evidence>
<dbReference type="InterPro" id="IPR036388">
    <property type="entry name" value="WH-like_DNA-bd_sf"/>
</dbReference>
<evidence type="ECO:0000313" key="3">
    <source>
        <dbReference type="Proteomes" id="UP000190667"/>
    </source>
</evidence>
<feature type="transmembrane region" description="Helical" evidence="1">
    <location>
        <begin position="144"/>
        <end position="162"/>
    </location>
</feature>
<keyword evidence="1" id="KW-0472">Membrane</keyword>
<dbReference type="GO" id="GO:0006355">
    <property type="term" value="P:regulation of DNA-templated transcription"/>
    <property type="evidence" value="ECO:0007669"/>
    <property type="project" value="InterPro"/>
</dbReference>